<keyword evidence="2" id="KW-1185">Reference proteome</keyword>
<dbReference type="Pfam" id="PF09544">
    <property type="entry name" value="DUF2381"/>
    <property type="match status" value="1"/>
</dbReference>
<protein>
    <submittedName>
        <fullName evidence="1">DUF2381 family protein</fullName>
    </submittedName>
</protein>
<dbReference type="InterPro" id="IPR011754">
    <property type="entry name" value="Mxa_paralog_2268"/>
</dbReference>
<dbReference type="EMBL" id="JAQNDM010000002">
    <property type="protein sequence ID" value="MDC0712539.1"/>
    <property type="molecule type" value="Genomic_DNA"/>
</dbReference>
<proteinExistence type="predicted"/>
<accession>A0ABT5DHH5</accession>
<comment type="caution">
    <text evidence="1">The sequence shown here is derived from an EMBL/GenBank/DDBJ whole genome shotgun (WGS) entry which is preliminary data.</text>
</comment>
<organism evidence="1 2">
    <name type="scientific">Stigmatella ashevillensis</name>
    <dbReference type="NCBI Taxonomy" id="2995309"/>
    <lineage>
        <taxon>Bacteria</taxon>
        <taxon>Pseudomonadati</taxon>
        <taxon>Myxococcota</taxon>
        <taxon>Myxococcia</taxon>
        <taxon>Myxococcales</taxon>
        <taxon>Cystobacterineae</taxon>
        <taxon>Archangiaceae</taxon>
        <taxon>Stigmatella</taxon>
    </lineage>
</organism>
<evidence type="ECO:0000313" key="2">
    <source>
        <dbReference type="Proteomes" id="UP001221838"/>
    </source>
</evidence>
<dbReference type="NCBIfam" id="TIGR02268">
    <property type="entry name" value="Myxococcus xanthus paralogous family TIGR02268"/>
    <property type="match status" value="1"/>
</dbReference>
<sequence>MLLPGTPVMAQPRGSPCQSGIRRIELPAMPTPDVMAVCISPELSTTFVFDEEIARQTVAVEGTERFTRIEISDSTLRLIPSAKVLPGERLRLTLRFKGVSAPMGAAFWLVVHPAQAEALVEVFRKKRTVESCQQELSDKDLQLRQCHEENTRMRSGSRGPNGLATLLDAGLMDSRGIFAKNITQRGSPSPKGLFVARSIVTYRSSQRVAVELLLRPLTDEQVWRIDDAALIGTGKHSLRVLSLNQQAVPDVANHEQRVLIEAEAKREEAQGPFTLTLWDEEGTRSITFPGITFP</sequence>
<gene>
    <name evidence="1" type="ORF">POL68_29015</name>
</gene>
<evidence type="ECO:0000313" key="1">
    <source>
        <dbReference type="EMBL" id="MDC0712539.1"/>
    </source>
</evidence>
<dbReference type="Proteomes" id="UP001221838">
    <property type="component" value="Unassembled WGS sequence"/>
</dbReference>
<name>A0ABT5DHH5_9BACT</name>
<reference evidence="1 2" key="1">
    <citation type="submission" date="2022-11" db="EMBL/GenBank/DDBJ databases">
        <title>Minimal conservation of predation-associated metabolite biosynthetic gene clusters underscores biosynthetic potential of Myxococcota including descriptions for ten novel species: Archangium lansinium sp. nov., Myxococcus landrumus sp. nov., Nannocystis bai.</title>
        <authorList>
            <person name="Ahearne A."/>
            <person name="Stevens C."/>
            <person name="Dowd S."/>
        </authorList>
    </citation>
    <scope>NUCLEOTIDE SEQUENCE [LARGE SCALE GENOMIC DNA]</scope>
    <source>
        <strain evidence="1 2">NCWAL01</strain>
    </source>
</reference>